<reference evidence="1 2" key="1">
    <citation type="submission" date="2015-08" db="EMBL/GenBank/DDBJ databases">
        <title>Genome sequencing of Penicillium nordicum.</title>
        <authorList>
            <person name="Nguyen H.D."/>
            <person name="Seifert K.A."/>
        </authorList>
    </citation>
    <scope>NUCLEOTIDE SEQUENCE [LARGE SCALE GENOMIC DNA]</scope>
    <source>
        <strain evidence="1 2">DAOMC 185683</strain>
    </source>
</reference>
<sequence>MRRFYHGPRCGITTESLSHIQIEEHAKSTTLFSIEAQICTEPVGLYLRIQDIMLAKDGRVDLFKLPQNWEPPRAFRICSHLRYSHIASLVDPLLPAHIQGASFSQLDGNCDKCNTDFLLEIREYCGHLALIITRWINLSSGLSPDDWFWKIRSRESYYGDGLALEQDMTWSPRVSYENLSGDWSREALLSRNLSYFKNKSYKLFVEQSPMYAYMLFAAD</sequence>
<comment type="caution">
    <text evidence="1">The sequence shown here is derived from an EMBL/GenBank/DDBJ whole genome shotgun (WGS) entry which is preliminary data.</text>
</comment>
<dbReference type="AlphaFoldDB" id="A0A0M9WKI1"/>
<evidence type="ECO:0000313" key="2">
    <source>
        <dbReference type="Proteomes" id="UP000037696"/>
    </source>
</evidence>
<name>A0A0M9WKI1_9EURO</name>
<evidence type="ECO:0000313" key="1">
    <source>
        <dbReference type="EMBL" id="KOS48325.1"/>
    </source>
</evidence>
<dbReference type="STRING" id="229535.A0A0M9WKI1"/>
<dbReference type="OrthoDB" id="4294713at2759"/>
<gene>
    <name evidence="1" type="ORF">ACN38_g699</name>
</gene>
<proteinExistence type="predicted"/>
<organism evidence="1 2">
    <name type="scientific">Penicillium nordicum</name>
    <dbReference type="NCBI Taxonomy" id="229535"/>
    <lineage>
        <taxon>Eukaryota</taxon>
        <taxon>Fungi</taxon>
        <taxon>Dikarya</taxon>
        <taxon>Ascomycota</taxon>
        <taxon>Pezizomycotina</taxon>
        <taxon>Eurotiomycetes</taxon>
        <taxon>Eurotiomycetidae</taxon>
        <taxon>Eurotiales</taxon>
        <taxon>Aspergillaceae</taxon>
        <taxon>Penicillium</taxon>
    </lineage>
</organism>
<dbReference type="EMBL" id="LHQQ01000006">
    <property type="protein sequence ID" value="KOS48325.1"/>
    <property type="molecule type" value="Genomic_DNA"/>
</dbReference>
<keyword evidence="2" id="KW-1185">Reference proteome</keyword>
<dbReference type="Proteomes" id="UP000037696">
    <property type="component" value="Unassembled WGS sequence"/>
</dbReference>
<accession>A0A0M9WKI1</accession>
<protein>
    <submittedName>
        <fullName evidence="1">Uncharacterized protein</fullName>
    </submittedName>
</protein>